<protein>
    <submittedName>
        <fullName evidence="1">Uncharacterized protein</fullName>
    </submittedName>
</protein>
<name>A0A0W0VZT8_9GAMM</name>
<dbReference type="RefSeq" id="WP_411550291.1">
    <property type="nucleotide sequence ID" value="NZ_CAAAIB010000002.1"/>
</dbReference>
<proteinExistence type="predicted"/>
<keyword evidence="2" id="KW-1185">Reference proteome</keyword>
<sequence>MIIEKHFAYKITNDSKGVNAQIHSDFEEEKMIDMLKDINAANSEGLYWIFKQRDGEPKEPLCIIDCQYKRIYYHYSGDVEDIDTMIKKLSK</sequence>
<comment type="caution">
    <text evidence="1">The sequence shown here is derived from an EMBL/GenBank/DDBJ whole genome shotgun (WGS) entry which is preliminary data.</text>
</comment>
<organism evidence="1 2">
    <name type="scientific">Legionella maceachernii</name>
    <dbReference type="NCBI Taxonomy" id="466"/>
    <lineage>
        <taxon>Bacteria</taxon>
        <taxon>Pseudomonadati</taxon>
        <taxon>Pseudomonadota</taxon>
        <taxon>Gammaproteobacteria</taxon>
        <taxon>Legionellales</taxon>
        <taxon>Legionellaceae</taxon>
        <taxon>Legionella</taxon>
    </lineage>
</organism>
<dbReference type="AlphaFoldDB" id="A0A0W0VZT8"/>
<gene>
    <name evidence="1" type="ORF">Lmac_2007</name>
</gene>
<evidence type="ECO:0000313" key="2">
    <source>
        <dbReference type="Proteomes" id="UP000054908"/>
    </source>
</evidence>
<reference evidence="1 2" key="1">
    <citation type="submission" date="2015-11" db="EMBL/GenBank/DDBJ databases">
        <title>Genomic analysis of 38 Legionella species identifies large and diverse effector repertoires.</title>
        <authorList>
            <person name="Burstein D."/>
            <person name="Amaro F."/>
            <person name="Zusman T."/>
            <person name="Lifshitz Z."/>
            <person name="Cohen O."/>
            <person name="Gilbert J.A."/>
            <person name="Pupko T."/>
            <person name="Shuman H.A."/>
            <person name="Segal G."/>
        </authorList>
    </citation>
    <scope>NUCLEOTIDE SEQUENCE [LARGE SCALE GENOMIC DNA]</scope>
    <source>
        <strain evidence="1 2">PX-1-G2-E2</strain>
    </source>
</reference>
<accession>A0A0W0VZT8</accession>
<dbReference type="EMBL" id="LNYL01000044">
    <property type="protein sequence ID" value="KTD25643.1"/>
    <property type="molecule type" value="Genomic_DNA"/>
</dbReference>
<evidence type="ECO:0000313" key="1">
    <source>
        <dbReference type="EMBL" id="KTD25643.1"/>
    </source>
</evidence>
<dbReference type="Proteomes" id="UP000054908">
    <property type="component" value="Unassembled WGS sequence"/>
</dbReference>
<dbReference type="PATRIC" id="fig|466.6.peg.2125"/>